<accession>A0A5C3EMP2</accession>
<evidence type="ECO:0000313" key="2">
    <source>
        <dbReference type="Proteomes" id="UP000324022"/>
    </source>
</evidence>
<dbReference type="Proteomes" id="UP000324022">
    <property type="component" value="Unassembled WGS sequence"/>
</dbReference>
<proteinExistence type="predicted"/>
<keyword evidence="2" id="KW-1185">Reference proteome</keyword>
<organism evidence="1 2">
    <name type="scientific">Ustilago trichophora</name>
    <dbReference type="NCBI Taxonomy" id="86804"/>
    <lineage>
        <taxon>Eukaryota</taxon>
        <taxon>Fungi</taxon>
        <taxon>Dikarya</taxon>
        <taxon>Basidiomycota</taxon>
        <taxon>Ustilaginomycotina</taxon>
        <taxon>Ustilaginomycetes</taxon>
        <taxon>Ustilaginales</taxon>
        <taxon>Ustilaginaceae</taxon>
        <taxon>Ustilago</taxon>
    </lineage>
</organism>
<dbReference type="OrthoDB" id="2554049at2759"/>
<reference evidence="1 2" key="1">
    <citation type="submission" date="2018-03" db="EMBL/GenBank/DDBJ databases">
        <authorList>
            <person name="Guldener U."/>
        </authorList>
    </citation>
    <scope>NUCLEOTIDE SEQUENCE [LARGE SCALE GENOMIC DNA]</scope>
    <source>
        <strain evidence="1 2">NBRC100155</strain>
    </source>
</reference>
<gene>
    <name evidence="1" type="ORF">UTRI_06495</name>
</gene>
<name>A0A5C3EMP2_9BASI</name>
<dbReference type="EMBL" id="OOIN01000038">
    <property type="protein sequence ID" value="SPO31365.1"/>
    <property type="molecule type" value="Genomic_DNA"/>
</dbReference>
<dbReference type="AlphaFoldDB" id="A0A5C3EMP2"/>
<protein>
    <submittedName>
        <fullName evidence="1">Uncharacterized protein</fullName>
    </submittedName>
</protein>
<sequence>MSFWDKRAKLIIQDNEGNNIAIKNRFPSESEANQSLSTILERLRSGEIRYDSLHITVRGVQRERVPLLVAGTHDTASERD</sequence>
<evidence type="ECO:0000313" key="1">
    <source>
        <dbReference type="EMBL" id="SPO31365.1"/>
    </source>
</evidence>